<comment type="caution">
    <text evidence="1">The sequence shown here is derived from an EMBL/GenBank/DDBJ whole genome shotgun (WGS) entry which is preliminary data.</text>
</comment>
<accession>A0A6A6M6A6</accession>
<dbReference type="EMBL" id="JAAGAX010000007">
    <property type="protein sequence ID" value="KAF2308804.1"/>
    <property type="molecule type" value="Genomic_DNA"/>
</dbReference>
<reference evidence="1 2" key="1">
    <citation type="journal article" date="2020" name="Mol. Plant">
        <title>The Chromosome-Based Rubber Tree Genome Provides New Insights into Spurge Genome Evolution and Rubber Biosynthesis.</title>
        <authorList>
            <person name="Liu J."/>
            <person name="Shi C."/>
            <person name="Shi C.C."/>
            <person name="Li W."/>
            <person name="Zhang Q.J."/>
            <person name="Zhang Y."/>
            <person name="Li K."/>
            <person name="Lu H.F."/>
            <person name="Shi C."/>
            <person name="Zhu S.T."/>
            <person name="Xiao Z.Y."/>
            <person name="Nan H."/>
            <person name="Yue Y."/>
            <person name="Zhu X.G."/>
            <person name="Wu Y."/>
            <person name="Hong X.N."/>
            <person name="Fan G.Y."/>
            <person name="Tong Y."/>
            <person name="Zhang D."/>
            <person name="Mao C.L."/>
            <person name="Liu Y.L."/>
            <person name="Hao S.J."/>
            <person name="Liu W.Q."/>
            <person name="Lv M.Q."/>
            <person name="Zhang H.B."/>
            <person name="Liu Y."/>
            <person name="Hu-Tang G.R."/>
            <person name="Wang J.P."/>
            <person name="Wang J.H."/>
            <person name="Sun Y.H."/>
            <person name="Ni S.B."/>
            <person name="Chen W.B."/>
            <person name="Zhang X.C."/>
            <person name="Jiao Y.N."/>
            <person name="Eichler E.E."/>
            <person name="Li G.H."/>
            <person name="Liu X."/>
            <person name="Gao L.Z."/>
        </authorList>
    </citation>
    <scope>NUCLEOTIDE SEQUENCE [LARGE SCALE GENOMIC DNA]</scope>
    <source>
        <strain evidence="2">cv. GT1</strain>
        <tissue evidence="1">Leaf</tissue>
    </source>
</reference>
<name>A0A6A6M6A6_HEVBR</name>
<gene>
    <name evidence="1" type="ORF">GH714_019922</name>
</gene>
<keyword evidence="2" id="KW-1185">Reference proteome</keyword>
<dbReference type="AlphaFoldDB" id="A0A6A6M6A6"/>
<evidence type="ECO:0000313" key="2">
    <source>
        <dbReference type="Proteomes" id="UP000467840"/>
    </source>
</evidence>
<organism evidence="1 2">
    <name type="scientific">Hevea brasiliensis</name>
    <name type="common">Para rubber tree</name>
    <name type="synonym">Siphonia brasiliensis</name>
    <dbReference type="NCBI Taxonomy" id="3981"/>
    <lineage>
        <taxon>Eukaryota</taxon>
        <taxon>Viridiplantae</taxon>
        <taxon>Streptophyta</taxon>
        <taxon>Embryophyta</taxon>
        <taxon>Tracheophyta</taxon>
        <taxon>Spermatophyta</taxon>
        <taxon>Magnoliopsida</taxon>
        <taxon>eudicotyledons</taxon>
        <taxon>Gunneridae</taxon>
        <taxon>Pentapetalae</taxon>
        <taxon>rosids</taxon>
        <taxon>fabids</taxon>
        <taxon>Malpighiales</taxon>
        <taxon>Euphorbiaceae</taxon>
        <taxon>Crotonoideae</taxon>
        <taxon>Micrandreae</taxon>
        <taxon>Hevea</taxon>
    </lineage>
</organism>
<dbReference type="Proteomes" id="UP000467840">
    <property type="component" value="Chromosome 17"/>
</dbReference>
<proteinExistence type="predicted"/>
<sequence>MNNTKPVTIPFAAYFKLSANMSLKTDEEMEHMSSIPYLSAVGGIMYAIVCTRPNIAHVVSVMSRYMPFALDDFTSATPEADVTPTAIDLDFRIILLLSSSSFFFFPSSCCKIAKFLSTSPLLLLLPLLLLVLNSDQNGDVVFGLSLRIELSESIGGFDRRNGIASDLDRRKEGSLSIRLDTRPTVPIPEAIDSAAEAVENREKEDEVEEDVVTA</sequence>
<evidence type="ECO:0000313" key="1">
    <source>
        <dbReference type="EMBL" id="KAF2308804.1"/>
    </source>
</evidence>
<protein>
    <submittedName>
        <fullName evidence="1">Uncharacterized protein</fullName>
    </submittedName>
</protein>